<dbReference type="OrthoDB" id="441385at2759"/>
<keyword evidence="6 9" id="KW-1133">Transmembrane helix</keyword>
<evidence type="ECO:0000313" key="13">
    <source>
        <dbReference type="Proteomes" id="UP001152797"/>
    </source>
</evidence>
<proteinExistence type="inferred from homology"/>
<feature type="domain" description="SLC41A/MgtE integral membrane" evidence="10">
    <location>
        <begin position="307"/>
        <end position="427"/>
    </location>
</feature>
<evidence type="ECO:0000259" key="10">
    <source>
        <dbReference type="Pfam" id="PF01769"/>
    </source>
</evidence>
<dbReference type="GO" id="GO:0016020">
    <property type="term" value="C:membrane"/>
    <property type="evidence" value="ECO:0007669"/>
    <property type="project" value="UniProtKB-SubCell"/>
</dbReference>
<dbReference type="Pfam" id="PF01769">
    <property type="entry name" value="MgtE"/>
    <property type="match status" value="1"/>
</dbReference>
<evidence type="ECO:0000256" key="2">
    <source>
        <dbReference type="ARBA" id="ARBA00009749"/>
    </source>
</evidence>
<evidence type="ECO:0000313" key="12">
    <source>
        <dbReference type="EMBL" id="CAL4763275.1"/>
    </source>
</evidence>
<feature type="transmembrane region" description="Helical" evidence="9">
    <location>
        <begin position="376"/>
        <end position="395"/>
    </location>
</feature>
<evidence type="ECO:0000256" key="5">
    <source>
        <dbReference type="ARBA" id="ARBA00022842"/>
    </source>
</evidence>
<dbReference type="PANTHER" id="PTHR41394:SF5">
    <property type="entry name" value="SLC41A_MGTE INTEGRAL MEMBRANE DOMAIN-CONTAINING PROTEIN"/>
    <property type="match status" value="1"/>
</dbReference>
<dbReference type="GO" id="GO:0008324">
    <property type="term" value="F:monoatomic cation transmembrane transporter activity"/>
    <property type="evidence" value="ECO:0007669"/>
    <property type="project" value="InterPro"/>
</dbReference>
<evidence type="ECO:0000313" key="11">
    <source>
        <dbReference type="EMBL" id="CAI3975963.1"/>
    </source>
</evidence>
<gene>
    <name evidence="11" type="ORF">C1SCF055_LOCUS4227</name>
</gene>
<evidence type="ECO:0000256" key="9">
    <source>
        <dbReference type="SAM" id="Phobius"/>
    </source>
</evidence>
<dbReference type="SUPFAM" id="SSF161093">
    <property type="entry name" value="MgtE membrane domain-like"/>
    <property type="match status" value="1"/>
</dbReference>
<accession>A0A9P1FH44</accession>
<comment type="caution">
    <text evidence="11">The sequence shown here is derived from an EMBL/GenBank/DDBJ whole genome shotgun (WGS) entry which is preliminary data.</text>
</comment>
<reference evidence="11" key="1">
    <citation type="submission" date="2022-10" db="EMBL/GenBank/DDBJ databases">
        <authorList>
            <person name="Chen Y."/>
            <person name="Dougan E. K."/>
            <person name="Chan C."/>
            <person name="Rhodes N."/>
            <person name="Thang M."/>
        </authorList>
    </citation>
    <scope>NUCLEOTIDE SEQUENCE</scope>
</reference>
<keyword evidence="5" id="KW-0460">Magnesium</keyword>
<dbReference type="PANTHER" id="PTHR41394">
    <property type="entry name" value="MAGNESIUM TRANSPORTER MGTE"/>
    <property type="match status" value="1"/>
</dbReference>
<name>A0A9P1FH44_9DINO</name>
<feature type="transmembrane region" description="Helical" evidence="9">
    <location>
        <begin position="415"/>
        <end position="435"/>
    </location>
</feature>
<sequence length="441" mass="47295">MLDEGMGLAEEISKAASHSEVASNKESLVPFQDEPRATMNDSRDQKGWLDRIRRDQRERVALGSPDARHEPCHSAIVPSVASCFTHAVCHMEQDLCRLVRRQFGVYPCESDGFHRFDSLSILAAAFCVGVSCGAGRRCKVVRSSGQAQISAPNRWDTNLRRPLPSNTGVTLRSDMKMDEVLRILLSSNAICVEEGVDGEERVFYVQVLSEATEVAEAKASVACISLADLLEAPRHLPLGCLLDEEKEECELYAVVPEPYKEKSVESELSGRLPWLVGLLVFLTVSSAILEYYDGLLQKHLIIAFYLTALVGCGGNAGSQAASLVLQALATGELVPSLKDLGSVLWKELQVSLGIAFVLAAGVALRILLFGGPMSDAAAIAVAMAITVSFSVIFGASAPLVLKRLGADPAKVSGPLLSTVIDIAGVLVACLSALLFEALGIW</sequence>
<dbReference type="EMBL" id="CAMXCT020000235">
    <property type="protein sequence ID" value="CAL1129338.1"/>
    <property type="molecule type" value="Genomic_DNA"/>
</dbReference>
<dbReference type="Proteomes" id="UP001152797">
    <property type="component" value="Unassembled WGS sequence"/>
</dbReference>
<dbReference type="Gene3D" id="1.10.357.20">
    <property type="entry name" value="SLC41 divalent cation transporters, integral membrane domain"/>
    <property type="match status" value="1"/>
</dbReference>
<evidence type="ECO:0000256" key="3">
    <source>
        <dbReference type="ARBA" id="ARBA00022448"/>
    </source>
</evidence>
<feature type="region of interest" description="Disordered" evidence="8">
    <location>
        <begin position="1"/>
        <end position="50"/>
    </location>
</feature>
<keyword evidence="3" id="KW-0813">Transport</keyword>
<feature type="transmembrane region" description="Helical" evidence="9">
    <location>
        <begin position="304"/>
        <end position="328"/>
    </location>
</feature>
<feature type="transmembrane region" description="Helical" evidence="9">
    <location>
        <begin position="272"/>
        <end position="292"/>
    </location>
</feature>
<evidence type="ECO:0000256" key="8">
    <source>
        <dbReference type="SAM" id="MobiDB-lite"/>
    </source>
</evidence>
<dbReference type="AlphaFoldDB" id="A0A9P1FH44"/>
<feature type="transmembrane region" description="Helical" evidence="9">
    <location>
        <begin position="348"/>
        <end position="369"/>
    </location>
</feature>
<dbReference type="EMBL" id="CAMXCT030000235">
    <property type="protein sequence ID" value="CAL4763275.1"/>
    <property type="molecule type" value="Genomic_DNA"/>
</dbReference>
<keyword evidence="13" id="KW-1185">Reference proteome</keyword>
<evidence type="ECO:0000256" key="4">
    <source>
        <dbReference type="ARBA" id="ARBA00022692"/>
    </source>
</evidence>
<keyword evidence="4 9" id="KW-0812">Transmembrane</keyword>
<dbReference type="InterPro" id="IPR006667">
    <property type="entry name" value="SLC41_membr_dom"/>
</dbReference>
<organism evidence="11">
    <name type="scientific">Cladocopium goreaui</name>
    <dbReference type="NCBI Taxonomy" id="2562237"/>
    <lineage>
        <taxon>Eukaryota</taxon>
        <taxon>Sar</taxon>
        <taxon>Alveolata</taxon>
        <taxon>Dinophyceae</taxon>
        <taxon>Suessiales</taxon>
        <taxon>Symbiodiniaceae</taxon>
        <taxon>Cladocopium</taxon>
    </lineage>
</organism>
<keyword evidence="7 9" id="KW-0472">Membrane</keyword>
<feature type="compositionally biased region" description="Basic and acidic residues" evidence="8">
    <location>
        <begin position="33"/>
        <end position="50"/>
    </location>
</feature>
<comment type="subcellular location">
    <subcellularLocation>
        <location evidence="1">Membrane</location>
        <topology evidence="1">Multi-pass membrane protein</topology>
    </subcellularLocation>
</comment>
<comment type="similarity">
    <text evidence="2">Belongs to the SLC41A transporter family.</text>
</comment>
<reference evidence="12 13" key="2">
    <citation type="submission" date="2024-05" db="EMBL/GenBank/DDBJ databases">
        <authorList>
            <person name="Chen Y."/>
            <person name="Shah S."/>
            <person name="Dougan E. K."/>
            <person name="Thang M."/>
            <person name="Chan C."/>
        </authorList>
    </citation>
    <scope>NUCLEOTIDE SEQUENCE [LARGE SCALE GENOMIC DNA]</scope>
</reference>
<protein>
    <submittedName>
        <fullName evidence="12">Magnesium transporter MgtE</fullName>
    </submittedName>
</protein>
<dbReference type="EMBL" id="CAMXCT010000235">
    <property type="protein sequence ID" value="CAI3975963.1"/>
    <property type="molecule type" value="Genomic_DNA"/>
</dbReference>
<dbReference type="InterPro" id="IPR036739">
    <property type="entry name" value="SLC41_membr_dom_sf"/>
</dbReference>
<evidence type="ECO:0000256" key="1">
    <source>
        <dbReference type="ARBA" id="ARBA00004141"/>
    </source>
</evidence>
<evidence type="ECO:0000256" key="7">
    <source>
        <dbReference type="ARBA" id="ARBA00023136"/>
    </source>
</evidence>
<evidence type="ECO:0000256" key="6">
    <source>
        <dbReference type="ARBA" id="ARBA00022989"/>
    </source>
</evidence>